<proteinExistence type="predicted"/>
<protein>
    <submittedName>
        <fullName evidence="2">SAM-dependent methyltransferase</fullName>
    </submittedName>
</protein>
<dbReference type="Gene3D" id="3.40.50.150">
    <property type="entry name" value="Vaccinia Virus protein VP39"/>
    <property type="match status" value="1"/>
</dbReference>
<feature type="domain" description="Ribosomal RNA methyltransferase FtsJ" evidence="1">
    <location>
        <begin position="154"/>
        <end position="229"/>
    </location>
</feature>
<dbReference type="InterPro" id="IPR029063">
    <property type="entry name" value="SAM-dependent_MTases_sf"/>
</dbReference>
<dbReference type="InterPro" id="IPR002877">
    <property type="entry name" value="RNA_MeTrfase_FtsJ_dom"/>
</dbReference>
<evidence type="ECO:0000313" key="3">
    <source>
        <dbReference type="Proteomes" id="UP001589789"/>
    </source>
</evidence>
<dbReference type="GO" id="GO:0008168">
    <property type="term" value="F:methyltransferase activity"/>
    <property type="evidence" value="ECO:0007669"/>
    <property type="project" value="UniProtKB-KW"/>
</dbReference>
<gene>
    <name evidence="2" type="ORF">ACFFIC_21510</name>
</gene>
<dbReference type="Pfam" id="PF01728">
    <property type="entry name" value="FtsJ"/>
    <property type="match status" value="1"/>
</dbReference>
<evidence type="ECO:0000259" key="1">
    <source>
        <dbReference type="Pfam" id="PF01728"/>
    </source>
</evidence>
<dbReference type="EMBL" id="JBHLVZ010000076">
    <property type="protein sequence ID" value="MFC0388098.1"/>
    <property type="molecule type" value="Genomic_DNA"/>
</dbReference>
<evidence type="ECO:0000313" key="2">
    <source>
        <dbReference type="EMBL" id="MFC0388098.1"/>
    </source>
</evidence>
<dbReference type="RefSeq" id="WP_377054189.1">
    <property type="nucleotide sequence ID" value="NZ_JBHLVZ010000076.1"/>
</dbReference>
<sequence length="316" mass="34242">MIRAAYLAAEGFEPELAEDLRRAGRHIEAWHGPLALSPDPPPEAPNATPWSLDTWTDPREIPVASIKTAANALRAVQRNWALLDVAHHRRAALIRDALPPLRPRPIAFPQPRPTSHLGAWTLLAPDRMLASPTKSSPFVNGAPVFVEDREGPPSRAYLKLWDALTRINRWPAPGEACLDLGAVPGGWSWALAELGAAVTAVDKAEMDPGVAARPNVSVRRESAFGLDPYPVDWLFSDIICYPARLLGLVRRWMEAGAARNILVTLKFQAETDHDTAAAFAAIPGGALFHGAHNKHELMFAWPASAPDRAASGIAPA</sequence>
<keyword evidence="2" id="KW-0808">Transferase</keyword>
<name>A0ABV6IWV4_9PROT</name>
<dbReference type="PANTHER" id="PTHR37524">
    <property type="entry name" value="RIBOSOMAL RNA LARGE SUBUNIT METHYLTRANSFERASE M"/>
    <property type="match status" value="1"/>
</dbReference>
<reference evidence="2 3" key="1">
    <citation type="submission" date="2024-09" db="EMBL/GenBank/DDBJ databases">
        <authorList>
            <person name="Sun Q."/>
            <person name="Mori K."/>
        </authorList>
    </citation>
    <scope>NUCLEOTIDE SEQUENCE [LARGE SCALE GENOMIC DNA]</scope>
    <source>
        <strain evidence="2 3">CCM 7468</strain>
    </source>
</reference>
<comment type="caution">
    <text evidence="2">The sequence shown here is derived from an EMBL/GenBank/DDBJ whole genome shotgun (WGS) entry which is preliminary data.</text>
</comment>
<keyword evidence="2" id="KW-0489">Methyltransferase</keyword>
<accession>A0ABV6IWV4</accession>
<dbReference type="PANTHER" id="PTHR37524:SF2">
    <property type="entry name" value="RIBOSOMAL RNA METHYLTRANSFERASE FTSJ DOMAIN-CONTAINING PROTEIN"/>
    <property type="match status" value="1"/>
</dbReference>
<organism evidence="2 3">
    <name type="scientific">Muricoccus vinaceus</name>
    <dbReference type="NCBI Taxonomy" id="424704"/>
    <lineage>
        <taxon>Bacteria</taxon>
        <taxon>Pseudomonadati</taxon>
        <taxon>Pseudomonadota</taxon>
        <taxon>Alphaproteobacteria</taxon>
        <taxon>Acetobacterales</taxon>
        <taxon>Roseomonadaceae</taxon>
        <taxon>Muricoccus</taxon>
    </lineage>
</organism>
<dbReference type="SUPFAM" id="SSF53335">
    <property type="entry name" value="S-adenosyl-L-methionine-dependent methyltransferases"/>
    <property type="match status" value="1"/>
</dbReference>
<keyword evidence="3" id="KW-1185">Reference proteome</keyword>
<dbReference type="Proteomes" id="UP001589789">
    <property type="component" value="Unassembled WGS sequence"/>
</dbReference>
<dbReference type="GO" id="GO:0032259">
    <property type="term" value="P:methylation"/>
    <property type="evidence" value="ECO:0007669"/>
    <property type="project" value="UniProtKB-KW"/>
</dbReference>